<feature type="coiled-coil region" evidence="1">
    <location>
        <begin position="147"/>
        <end position="234"/>
    </location>
</feature>
<name>A0ABT7IFR7_9GAMM</name>
<protein>
    <submittedName>
        <fullName evidence="4">Type I restriction-modification system endonuclease</fullName>
        <ecNumber evidence="4">3.1.21.3</ecNumber>
    </submittedName>
</protein>
<organism evidence="4 5">
    <name type="scientific">Marinobacter azerbaijanicus</name>
    <dbReference type="NCBI Taxonomy" id="3050455"/>
    <lineage>
        <taxon>Bacteria</taxon>
        <taxon>Pseudomonadati</taxon>
        <taxon>Pseudomonadota</taxon>
        <taxon>Gammaproteobacteria</taxon>
        <taxon>Pseudomonadales</taxon>
        <taxon>Marinobacteraceae</taxon>
        <taxon>Marinobacter</taxon>
    </lineage>
</organism>
<dbReference type="Gene3D" id="3.90.1570.30">
    <property type="match status" value="1"/>
</dbReference>
<dbReference type="InterPro" id="IPR007409">
    <property type="entry name" value="Restrct_endonuc_type1_HsdR_N"/>
</dbReference>
<reference evidence="4 5" key="1">
    <citation type="submission" date="2023-06" db="EMBL/GenBank/DDBJ databases">
        <title>Marinobacter azerbaijanicus a moderately halophilic, isolated from Urmia Lake in Azerbaijan region of Iran.</title>
        <authorList>
            <person name="Sanchez-Porro C."/>
            <person name="Aghdam E.M."/>
            <person name="Saheb S.M."/>
            <person name="Tarhriz V."/>
            <person name="Kazemi E."/>
            <person name="Ammozegar M.A."/>
            <person name="Ventosa A."/>
            <person name="Hejazi M.S."/>
        </authorList>
    </citation>
    <scope>NUCLEOTIDE SEQUENCE [LARGE SCALE GENOMIC DNA]</scope>
    <source>
        <strain evidence="4 5">TBZ242</strain>
    </source>
</reference>
<gene>
    <name evidence="4" type="primary">hsdR</name>
    <name evidence="4" type="ORF">QPM17_17860</name>
</gene>
<keyword evidence="4" id="KW-0255">Endonuclease</keyword>
<comment type="caution">
    <text evidence="4">The sequence shown here is derived from an EMBL/GenBank/DDBJ whole genome shotgun (WGS) entry which is preliminary data.</text>
</comment>
<evidence type="ECO:0000256" key="1">
    <source>
        <dbReference type="SAM" id="Coils"/>
    </source>
</evidence>
<dbReference type="CDD" id="cd18799">
    <property type="entry name" value="SF2_C_EcoAI-like"/>
    <property type="match status" value="1"/>
</dbReference>
<evidence type="ECO:0000313" key="4">
    <source>
        <dbReference type="EMBL" id="MDL0433013.1"/>
    </source>
</evidence>
<dbReference type="PANTHER" id="PTHR47396">
    <property type="entry name" value="TYPE I RESTRICTION ENZYME ECOKI R PROTEIN"/>
    <property type="match status" value="1"/>
</dbReference>
<dbReference type="PROSITE" id="PS51192">
    <property type="entry name" value="HELICASE_ATP_BIND_1"/>
    <property type="match status" value="1"/>
</dbReference>
<dbReference type="PROSITE" id="PS51194">
    <property type="entry name" value="HELICASE_CTER"/>
    <property type="match status" value="1"/>
</dbReference>
<dbReference type="RefSeq" id="WP_285392686.1">
    <property type="nucleotide sequence ID" value="NZ_JASSVS010000011.1"/>
</dbReference>
<feature type="domain" description="Helicase C-terminal" evidence="3">
    <location>
        <begin position="718"/>
        <end position="880"/>
    </location>
</feature>
<keyword evidence="1" id="KW-0175">Coiled coil</keyword>
<dbReference type="PANTHER" id="PTHR47396:SF1">
    <property type="entry name" value="ATP-DEPENDENT HELICASE IRC3-RELATED"/>
    <property type="match status" value="1"/>
</dbReference>
<dbReference type="Pfam" id="PF04313">
    <property type="entry name" value="HSDR_N"/>
    <property type="match status" value="1"/>
</dbReference>
<dbReference type="Pfam" id="PF13643">
    <property type="entry name" value="DUF4145"/>
    <property type="match status" value="1"/>
</dbReference>
<dbReference type="NCBIfam" id="NF008521">
    <property type="entry name" value="PRK11448.1"/>
    <property type="match status" value="1"/>
</dbReference>
<dbReference type="Pfam" id="PF00271">
    <property type="entry name" value="Helicase_C"/>
    <property type="match status" value="1"/>
</dbReference>
<dbReference type="Pfam" id="PF08463">
    <property type="entry name" value="EcoEI_R_C"/>
    <property type="match status" value="1"/>
</dbReference>
<dbReference type="Pfam" id="PF04851">
    <property type="entry name" value="ResIII"/>
    <property type="match status" value="1"/>
</dbReference>
<evidence type="ECO:0000259" key="3">
    <source>
        <dbReference type="PROSITE" id="PS51194"/>
    </source>
</evidence>
<evidence type="ECO:0000259" key="2">
    <source>
        <dbReference type="PROSITE" id="PS51192"/>
    </source>
</evidence>
<dbReference type="EC" id="3.1.21.3" evidence="4"/>
<accession>A0ABT7IFR7</accession>
<dbReference type="CDD" id="cd18032">
    <property type="entry name" value="DEXHc_RE_I_III_res"/>
    <property type="match status" value="1"/>
</dbReference>
<sequence length="1171" mass="133177">MEQASPNFGFLAEHDPLFADLAGAAEQVFSSDPNSTLIKLRQLGEALAQHLAALSGIEFDEQTSQSDLLYRLNRELRLEPQVKELFHTLRIEGNKATHQFRTRHKEAMDGLKLARELAIWFHRSFGKAGASFKPGPFIPPPDPSAELRQLHGDIEKLRHELQQANMELDSSQQLSQLIEKEKTEYEALALEMDKESRALAEQAQAHEQILEQQQKDYEKKIKALQDQLSQQGEDSVKEHRQEVAKQTKAASDTLVLNEELTRILIDQQLVEAGWEADSQELTYQKGARPEKGTYRAIAEWPTNHNGEKGRADYLLFAGLTPIAVVEAKKENTNVAGKIRQAERYSKGLKIEQPIVGAWELNGRTIAWPADEEGHYMVPFVYSCNGRPYIPQLAEQSGTWFRDVRDSSNTRRALPSFHTPGGLLDLLERDKENAEKLLKDEPFGYLKLRDYQQSAIQATENALAKGIRSALLAMATGTGKTRTIIGLMYRFLKTERFRRILFLVDRTALGQQAIDAFNEAPLEQSHTLSKIYNVAELGDMAAEAETRVQVATVQAMVKRIFMSDEPPPIDQFDCIIIDEAHRGYTLDQEMTEGELATRDTSQYISSYRRVLDYFDAVKIGLTATPAKHTSEIFGKPVYTYSYREAVADDWLIDHEPPIRYETLLTQNGIQFEKGKPVEVINTKTGEVDTTELEDELNFEVDTFNRRVINENFNRVICEQLVQELDPFGDEKTMIFCATDLHADMVKRLLDDAFKELYNGEYNEAAVAKITGQSDKVGQLIRRYKNERYPGIAITVDLLTTGIDVPPICNLVFMRRVRSRILYEQMIGRATRRCDEIGKTVFRIYDPVDIYAALQDVNTMKPLVRDPNITLEQLVDELTDESQLETALNSPGEQEGETQADAVLSQLSQKLMRVLRKADNKAETKPELKQKLDELHQTWGVEPKSLHQHLHKLGPRQASEFIREHGGLMDQLAEVKSLAGSEYMPLISEHEDEIRERTQSYGPHDKPEDYLDSFNQFVREQMNQSAALSVVVNKPRDLTREQLREVKLLLDNNGYSEAKLQSAVRNQTNKDIAASIIGHIRRAALGEPLKPFEQRVAEAMDRIHTQHNWTPAQRKWLDRLAKQLTHEVIIDRETVNQLPAFQGGAKQLDKVLGDQLDTVLEELGDAMWPRESA</sequence>
<dbReference type="Gene3D" id="3.40.50.300">
    <property type="entry name" value="P-loop containing nucleotide triphosphate hydrolases"/>
    <property type="match status" value="2"/>
</dbReference>
<dbReference type="InterPro" id="IPR050742">
    <property type="entry name" value="Helicase_Restrict-Modif_Enz"/>
</dbReference>
<keyword evidence="4" id="KW-0540">Nuclease</keyword>
<feature type="domain" description="Helicase ATP-binding" evidence="2">
    <location>
        <begin position="460"/>
        <end position="642"/>
    </location>
</feature>
<proteinExistence type="predicted"/>
<dbReference type="SUPFAM" id="SSF52540">
    <property type="entry name" value="P-loop containing nucleoside triphosphate hydrolases"/>
    <property type="match status" value="1"/>
</dbReference>
<dbReference type="EMBL" id="JASSVS010000011">
    <property type="protein sequence ID" value="MDL0433013.1"/>
    <property type="molecule type" value="Genomic_DNA"/>
</dbReference>
<dbReference type="InterPro" id="IPR014001">
    <property type="entry name" value="Helicase_ATP-bd"/>
</dbReference>
<keyword evidence="4" id="KW-0378">Hydrolase</keyword>
<evidence type="ECO:0000313" key="5">
    <source>
        <dbReference type="Proteomes" id="UP001227964"/>
    </source>
</evidence>
<dbReference type="GO" id="GO:0009035">
    <property type="term" value="F:type I site-specific deoxyribonuclease activity"/>
    <property type="evidence" value="ECO:0007669"/>
    <property type="project" value="UniProtKB-EC"/>
</dbReference>
<dbReference type="InterPro" id="IPR025285">
    <property type="entry name" value="DUF4145"/>
</dbReference>
<dbReference type="InterPro" id="IPR006935">
    <property type="entry name" value="Helicase/UvrB_N"/>
</dbReference>
<dbReference type="Proteomes" id="UP001227964">
    <property type="component" value="Unassembled WGS sequence"/>
</dbReference>
<dbReference type="InterPro" id="IPR027417">
    <property type="entry name" value="P-loop_NTPase"/>
</dbReference>
<keyword evidence="5" id="KW-1185">Reference proteome</keyword>
<dbReference type="SMART" id="SM00487">
    <property type="entry name" value="DEXDc"/>
    <property type="match status" value="1"/>
</dbReference>
<dbReference type="InterPro" id="IPR013670">
    <property type="entry name" value="EcoEI_R_C_dom"/>
</dbReference>
<dbReference type="InterPro" id="IPR001650">
    <property type="entry name" value="Helicase_C-like"/>
</dbReference>